<accession>A0ACC1N972</accession>
<protein>
    <submittedName>
        <fullName evidence="1">Uncharacterized protein</fullName>
    </submittedName>
</protein>
<keyword evidence="2" id="KW-1185">Reference proteome</keyword>
<dbReference type="Proteomes" id="UP001144978">
    <property type="component" value="Unassembled WGS sequence"/>
</dbReference>
<evidence type="ECO:0000313" key="1">
    <source>
        <dbReference type="EMBL" id="KAJ2975437.1"/>
    </source>
</evidence>
<name>A0ACC1N972_9APHY</name>
<organism evidence="1 2">
    <name type="scientific">Trametes sanguinea</name>
    <dbReference type="NCBI Taxonomy" id="158606"/>
    <lineage>
        <taxon>Eukaryota</taxon>
        <taxon>Fungi</taxon>
        <taxon>Dikarya</taxon>
        <taxon>Basidiomycota</taxon>
        <taxon>Agaricomycotina</taxon>
        <taxon>Agaricomycetes</taxon>
        <taxon>Polyporales</taxon>
        <taxon>Polyporaceae</taxon>
        <taxon>Trametes</taxon>
    </lineage>
</organism>
<proteinExistence type="predicted"/>
<evidence type="ECO:0000313" key="2">
    <source>
        <dbReference type="Proteomes" id="UP001144978"/>
    </source>
</evidence>
<comment type="caution">
    <text evidence="1">The sequence shown here is derived from an EMBL/GenBank/DDBJ whole genome shotgun (WGS) entry which is preliminary data.</text>
</comment>
<dbReference type="EMBL" id="JANSHE010004697">
    <property type="protein sequence ID" value="KAJ2975437.1"/>
    <property type="molecule type" value="Genomic_DNA"/>
</dbReference>
<sequence>MPIKTWTGMADKVSLSLHNNISLARPSIPVVGPHLQCPPHTTPTLPRVPSSIFYSEIDYYDAVAQQAEQEYAAARAGSGHRAAAARRLLPPAVGDIGADDSDNVQSVYLPVLDLLRMFVPIPNIRFRFLLNSKRTLSSSRVVRIAWFPLRVVSRSAVAFVYVGHVNGWIVYAKEVWLYFR</sequence>
<gene>
    <name evidence="1" type="ORF">NUW54_g11731</name>
</gene>
<reference evidence="1" key="1">
    <citation type="submission" date="2022-08" db="EMBL/GenBank/DDBJ databases">
        <title>Genome Sequence of Pycnoporus sanguineus.</title>
        <authorList>
            <person name="Buettner E."/>
        </authorList>
    </citation>
    <scope>NUCLEOTIDE SEQUENCE</scope>
    <source>
        <strain evidence="1">CG-C14</strain>
    </source>
</reference>